<keyword evidence="2" id="KW-1133">Transmembrane helix</keyword>
<evidence type="ECO:0000256" key="1">
    <source>
        <dbReference type="SAM" id="MobiDB-lite"/>
    </source>
</evidence>
<keyword evidence="4" id="KW-1185">Reference proteome</keyword>
<comment type="caution">
    <text evidence="3">The sequence shown here is derived from an EMBL/GenBank/DDBJ whole genome shotgun (WGS) entry which is preliminary data.</text>
</comment>
<dbReference type="EMBL" id="JAZAQF010000069">
    <property type="protein sequence ID" value="MFG3818198.1"/>
    <property type="molecule type" value="Genomic_DNA"/>
</dbReference>
<protein>
    <submittedName>
        <fullName evidence="3">Uncharacterized protein</fullName>
    </submittedName>
</protein>
<feature type="compositionally biased region" description="Polar residues" evidence="1">
    <location>
        <begin position="72"/>
        <end position="81"/>
    </location>
</feature>
<keyword evidence="2" id="KW-0812">Transmembrane</keyword>
<dbReference type="Proteomes" id="UP001604335">
    <property type="component" value="Unassembled WGS sequence"/>
</dbReference>
<evidence type="ECO:0000313" key="4">
    <source>
        <dbReference type="Proteomes" id="UP001604335"/>
    </source>
</evidence>
<evidence type="ECO:0000313" key="3">
    <source>
        <dbReference type="EMBL" id="MFG3818198.1"/>
    </source>
</evidence>
<feature type="region of interest" description="Disordered" evidence="1">
    <location>
        <begin position="54"/>
        <end position="81"/>
    </location>
</feature>
<dbReference type="RefSeq" id="WP_393013307.1">
    <property type="nucleotide sequence ID" value="NZ_JAZAQF010000069.1"/>
</dbReference>
<name>A0ABW7CBF0_9CYAN</name>
<feature type="transmembrane region" description="Helical" evidence="2">
    <location>
        <begin position="20"/>
        <end position="37"/>
    </location>
</feature>
<accession>A0ABW7CBF0</accession>
<keyword evidence="2" id="KW-0472">Membrane</keyword>
<gene>
    <name evidence="3" type="ORF">VPK24_11175</name>
</gene>
<evidence type="ECO:0000256" key="2">
    <source>
        <dbReference type="SAM" id="Phobius"/>
    </source>
</evidence>
<proteinExistence type="predicted"/>
<reference evidence="4" key="1">
    <citation type="journal article" date="2024" name="Algal Res.">
        <title>Biochemical, toxicological and genomic investigation of a high-biomass producing Limnothrix strain isolated from Italian shallow drinking water reservoir.</title>
        <authorList>
            <person name="Simonazzi M."/>
            <person name="Shishido T.K."/>
            <person name="Delbaje E."/>
            <person name="Wahlsten M."/>
            <person name="Fewer D.P."/>
            <person name="Sivonen K."/>
            <person name="Pezzolesi L."/>
            <person name="Pistocchi R."/>
        </authorList>
    </citation>
    <scope>NUCLEOTIDE SEQUENCE [LARGE SCALE GENOMIC DNA]</scope>
    <source>
        <strain evidence="4">LRLZ20PSL1</strain>
    </source>
</reference>
<sequence length="81" mass="8613">MGESRSTAILDRSRPLIKGMVILAWGLLAVVEPWSWVGRGQRFALAGSPEQSWLVRSAAQQPAPTPPDSGGPSRSQGSGTR</sequence>
<organism evidence="3 4">
    <name type="scientific">Limnothrix redekei LRLZ20PSL1</name>
    <dbReference type="NCBI Taxonomy" id="3112953"/>
    <lineage>
        <taxon>Bacteria</taxon>
        <taxon>Bacillati</taxon>
        <taxon>Cyanobacteriota</taxon>
        <taxon>Cyanophyceae</taxon>
        <taxon>Pseudanabaenales</taxon>
        <taxon>Pseudanabaenaceae</taxon>
        <taxon>Limnothrix</taxon>
    </lineage>
</organism>